<reference evidence="4" key="1">
    <citation type="journal article" date="2021" name="ISME J.">
        <title>Evolutionary origin and ecological implication of a unique nif island in free-living Bradyrhizobium lineages.</title>
        <authorList>
            <person name="Tao J."/>
        </authorList>
    </citation>
    <scope>NUCLEOTIDE SEQUENCE [LARGE SCALE GENOMIC DNA]</scope>
    <source>
        <strain evidence="4">SZCCT0094</strain>
    </source>
</reference>
<feature type="chain" id="PRO_5045762169" evidence="1">
    <location>
        <begin position="26"/>
        <end position="116"/>
    </location>
</feature>
<dbReference type="Gene3D" id="3.10.450.40">
    <property type="match status" value="1"/>
</dbReference>
<proteinExistence type="predicted"/>
<dbReference type="RefSeq" id="WP_172238902.1">
    <property type="nucleotide sequence ID" value="NZ_JABFDP010000020.1"/>
</dbReference>
<protein>
    <submittedName>
        <fullName evidence="3">PepSY domain-containing protein</fullName>
    </submittedName>
</protein>
<evidence type="ECO:0000313" key="4">
    <source>
        <dbReference type="Proteomes" id="UP001314635"/>
    </source>
</evidence>
<dbReference type="Proteomes" id="UP001314635">
    <property type="component" value="Unassembled WGS sequence"/>
</dbReference>
<feature type="domain" description="PepSY" evidence="2">
    <location>
        <begin position="45"/>
        <end position="102"/>
    </location>
</feature>
<feature type="signal peptide" evidence="1">
    <location>
        <begin position="1"/>
        <end position="25"/>
    </location>
</feature>
<dbReference type="Pfam" id="PF03413">
    <property type="entry name" value="PepSY"/>
    <property type="match status" value="1"/>
</dbReference>
<organism evidence="3 4">
    <name type="scientific">Bradyrhizobium denitrificans</name>
    <dbReference type="NCBI Taxonomy" id="2734912"/>
    <lineage>
        <taxon>Bacteria</taxon>
        <taxon>Pseudomonadati</taxon>
        <taxon>Pseudomonadota</taxon>
        <taxon>Alphaproteobacteria</taxon>
        <taxon>Hyphomicrobiales</taxon>
        <taxon>Nitrobacteraceae</taxon>
        <taxon>Bradyrhizobium</taxon>
    </lineage>
</organism>
<dbReference type="InterPro" id="IPR025711">
    <property type="entry name" value="PepSY"/>
</dbReference>
<gene>
    <name evidence="3" type="ORF">JQ619_35050</name>
</gene>
<name>A0ABS5GI98_9BRAD</name>
<evidence type="ECO:0000259" key="2">
    <source>
        <dbReference type="Pfam" id="PF03413"/>
    </source>
</evidence>
<keyword evidence="1" id="KW-0732">Signal</keyword>
<keyword evidence="4" id="KW-1185">Reference proteome</keyword>
<comment type="caution">
    <text evidence="3">The sequence shown here is derived from an EMBL/GenBank/DDBJ whole genome shotgun (WGS) entry which is preliminary data.</text>
</comment>
<sequence>MTSKSLGIMAFGALLGVTLFTGANANARERRDEPTDESRILSAAKVSLGQAVTAAEQATGGRAAGTGIEDQNGIVHFEVTILKDKARKKVLVDTQTGQVVKIVAAADDDDDSESED</sequence>
<dbReference type="EMBL" id="JAFCLK010000053">
    <property type="protein sequence ID" value="MBR1140978.1"/>
    <property type="molecule type" value="Genomic_DNA"/>
</dbReference>
<accession>A0ABS5GI98</accession>
<evidence type="ECO:0000256" key="1">
    <source>
        <dbReference type="SAM" id="SignalP"/>
    </source>
</evidence>
<evidence type="ECO:0000313" key="3">
    <source>
        <dbReference type="EMBL" id="MBR1140978.1"/>
    </source>
</evidence>